<feature type="domain" description="Amidohydrolase-related" evidence="1">
    <location>
        <begin position="8"/>
        <end position="269"/>
    </location>
</feature>
<dbReference type="Proteomes" id="UP000558997">
    <property type="component" value="Unassembled WGS sequence"/>
</dbReference>
<comment type="caution">
    <text evidence="2">The sequence shown here is derived from an EMBL/GenBank/DDBJ whole genome shotgun (WGS) entry which is preliminary data.</text>
</comment>
<name>A0A841DHC7_9ACTN</name>
<evidence type="ECO:0000313" key="3">
    <source>
        <dbReference type="Proteomes" id="UP000558997"/>
    </source>
</evidence>
<dbReference type="Gene3D" id="3.20.20.140">
    <property type="entry name" value="Metal-dependent hydrolases"/>
    <property type="match status" value="1"/>
</dbReference>
<protein>
    <submittedName>
        <fullName evidence="2">L-fuconolactonase</fullName>
        <ecNumber evidence="2">3.1.1.-</ecNumber>
    </submittedName>
</protein>
<accession>A0A841DHC7</accession>
<dbReference type="AlphaFoldDB" id="A0A841DHC7"/>
<dbReference type="RefSeq" id="WP_184832111.1">
    <property type="nucleotide sequence ID" value="NZ_BAAAVN010000015.1"/>
</dbReference>
<dbReference type="PANTHER" id="PTHR35563:SF2">
    <property type="entry name" value="BARREL METAL-DEPENDENT HYDROLASE, PUTATIVE (AFU_ORTHOLOGUE AFUA_1G16240)-RELATED"/>
    <property type="match status" value="1"/>
</dbReference>
<dbReference type="InterPro" id="IPR006680">
    <property type="entry name" value="Amidohydro-rel"/>
</dbReference>
<keyword evidence="2" id="KW-0378">Hydrolase</keyword>
<dbReference type="EC" id="3.1.1.-" evidence="2"/>
<sequence>MTSLRLADAHIHLFANSFSDELRQRHPEGELAQYESIRTTYGIEDALVIGYEGDARFAGNNAYILGLADGRNWLHPVMYVDESTDPDHAAALLDRGYAGISVYVDPGQCASAGWKDWANQIFALAGARSALLSINAPAATHATIAELAGRHPGARILLSHLGLPGVAPAPDSDRLAATRDLVLNHPCWVKLSGTYACARPGDQDPSAASLAWMDWLLAAAGADRLLWGSDFSPALGHMTYEQTIALPPLRALPIADRTGIYGANLRRLLAADHQG</sequence>
<dbReference type="GO" id="GO:0016787">
    <property type="term" value="F:hydrolase activity"/>
    <property type="evidence" value="ECO:0007669"/>
    <property type="project" value="UniProtKB-KW"/>
</dbReference>
<evidence type="ECO:0000313" key="2">
    <source>
        <dbReference type="EMBL" id="MBB5977923.1"/>
    </source>
</evidence>
<dbReference type="Pfam" id="PF04909">
    <property type="entry name" value="Amidohydro_2"/>
    <property type="match status" value="1"/>
</dbReference>
<keyword evidence="3" id="KW-1185">Reference proteome</keyword>
<dbReference type="EMBL" id="JACHNF010000001">
    <property type="protein sequence ID" value="MBB5977923.1"/>
    <property type="molecule type" value="Genomic_DNA"/>
</dbReference>
<organism evidence="2 3">
    <name type="scientific">Kribbella solani</name>
    <dbReference type="NCBI Taxonomy" id="236067"/>
    <lineage>
        <taxon>Bacteria</taxon>
        <taxon>Bacillati</taxon>
        <taxon>Actinomycetota</taxon>
        <taxon>Actinomycetes</taxon>
        <taxon>Propionibacteriales</taxon>
        <taxon>Kribbellaceae</taxon>
        <taxon>Kribbella</taxon>
    </lineage>
</organism>
<gene>
    <name evidence="2" type="ORF">HDA44_001264</name>
</gene>
<dbReference type="InterPro" id="IPR032466">
    <property type="entry name" value="Metal_Hydrolase"/>
</dbReference>
<dbReference type="InterPro" id="IPR052358">
    <property type="entry name" value="Aro_Compnd_Degr_Hydrolases"/>
</dbReference>
<evidence type="ECO:0000259" key="1">
    <source>
        <dbReference type="Pfam" id="PF04909"/>
    </source>
</evidence>
<dbReference type="PANTHER" id="PTHR35563">
    <property type="entry name" value="BARREL METAL-DEPENDENT HYDROLASE, PUTATIVE (AFU_ORTHOLOGUE AFUA_1G16240)-RELATED"/>
    <property type="match status" value="1"/>
</dbReference>
<proteinExistence type="predicted"/>
<reference evidence="2 3" key="1">
    <citation type="submission" date="2020-08" db="EMBL/GenBank/DDBJ databases">
        <title>Sequencing the genomes of 1000 actinobacteria strains.</title>
        <authorList>
            <person name="Klenk H.-P."/>
        </authorList>
    </citation>
    <scope>NUCLEOTIDE SEQUENCE [LARGE SCALE GENOMIC DNA]</scope>
    <source>
        <strain evidence="2 3">DSM 17294</strain>
    </source>
</reference>
<dbReference type="SUPFAM" id="SSF51556">
    <property type="entry name" value="Metallo-dependent hydrolases"/>
    <property type="match status" value="1"/>
</dbReference>